<organism evidence="1 2">
    <name type="scientific">Pendulispora brunnea</name>
    <dbReference type="NCBI Taxonomy" id="2905690"/>
    <lineage>
        <taxon>Bacteria</taxon>
        <taxon>Pseudomonadati</taxon>
        <taxon>Myxococcota</taxon>
        <taxon>Myxococcia</taxon>
        <taxon>Myxococcales</taxon>
        <taxon>Sorangiineae</taxon>
        <taxon>Pendulisporaceae</taxon>
        <taxon>Pendulispora</taxon>
    </lineage>
</organism>
<accession>A0ABZ2K7V2</accession>
<dbReference type="RefSeq" id="WP_394845383.1">
    <property type="nucleotide sequence ID" value="NZ_CP089982.1"/>
</dbReference>
<evidence type="ECO:0000313" key="1">
    <source>
        <dbReference type="EMBL" id="WXA94772.1"/>
    </source>
</evidence>
<dbReference type="EMBL" id="CP089982">
    <property type="protein sequence ID" value="WXA94772.1"/>
    <property type="molecule type" value="Genomic_DNA"/>
</dbReference>
<dbReference type="SUPFAM" id="SSF54991">
    <property type="entry name" value="Anticodon-binding domain of PheRS"/>
    <property type="match status" value="1"/>
</dbReference>
<proteinExistence type="predicted"/>
<reference evidence="1 2" key="1">
    <citation type="submission" date="2021-12" db="EMBL/GenBank/DDBJ databases">
        <title>Discovery of the Pendulisporaceae a myxobacterial family with distinct sporulation behavior and unique specialized metabolism.</title>
        <authorList>
            <person name="Garcia R."/>
            <person name="Popoff A."/>
            <person name="Bader C.D."/>
            <person name="Loehr J."/>
            <person name="Walesch S."/>
            <person name="Walt C."/>
            <person name="Boldt J."/>
            <person name="Bunk B."/>
            <person name="Haeckl F.J.F.P.J."/>
            <person name="Gunesch A.P."/>
            <person name="Birkelbach J."/>
            <person name="Nuebel U."/>
            <person name="Pietschmann T."/>
            <person name="Bach T."/>
            <person name="Mueller R."/>
        </authorList>
    </citation>
    <scope>NUCLEOTIDE SEQUENCE [LARGE SCALE GENOMIC DNA]</scope>
    <source>
        <strain evidence="1 2">MSr12523</strain>
    </source>
</reference>
<sequence>MLPPAARTRLRLRPDQKNVLLRVTLRDLARTLTHAEANALRDAIYAAVHEGEIAEWATRVERRSS</sequence>
<dbReference type="Proteomes" id="UP001379533">
    <property type="component" value="Chromosome"/>
</dbReference>
<dbReference type="InterPro" id="IPR036690">
    <property type="entry name" value="Fdx_antiC-bd_sf"/>
</dbReference>
<gene>
    <name evidence="1" type="ORF">LZC95_51175</name>
</gene>
<evidence type="ECO:0000313" key="2">
    <source>
        <dbReference type="Proteomes" id="UP001379533"/>
    </source>
</evidence>
<protein>
    <submittedName>
        <fullName evidence="1">Uncharacterized protein</fullName>
    </submittedName>
</protein>
<keyword evidence="2" id="KW-1185">Reference proteome</keyword>
<dbReference type="Gene3D" id="3.30.70.380">
    <property type="entry name" value="Ferrodoxin-fold anticodon-binding domain"/>
    <property type="match status" value="1"/>
</dbReference>
<name>A0ABZ2K7V2_9BACT</name>